<evidence type="ECO:0000313" key="1">
    <source>
        <dbReference type="EMBL" id="GMG84088.1"/>
    </source>
</evidence>
<dbReference type="InterPro" id="IPR009297">
    <property type="entry name" value="DUF952"/>
</dbReference>
<organism evidence="1 2">
    <name type="scientific">Paralimibaculum aggregatum</name>
    <dbReference type="NCBI Taxonomy" id="3036245"/>
    <lineage>
        <taxon>Bacteria</taxon>
        <taxon>Pseudomonadati</taxon>
        <taxon>Pseudomonadota</taxon>
        <taxon>Alphaproteobacteria</taxon>
        <taxon>Rhodobacterales</taxon>
        <taxon>Paracoccaceae</taxon>
        <taxon>Paralimibaculum</taxon>
    </lineage>
</organism>
<dbReference type="Pfam" id="PF06108">
    <property type="entry name" value="DUF952"/>
    <property type="match status" value="1"/>
</dbReference>
<gene>
    <name evidence="1" type="ORF">LNKW23_33020</name>
</gene>
<dbReference type="Proteomes" id="UP001239909">
    <property type="component" value="Unassembled WGS sequence"/>
</dbReference>
<dbReference type="SUPFAM" id="SSF56399">
    <property type="entry name" value="ADP-ribosylation"/>
    <property type="match status" value="1"/>
</dbReference>
<sequence length="120" mass="12681">MTEIFKILTEDEHDELRRLGAFQGSAADIADGFIHFSTAAQLPGTAAKHFAGQDGLWLLAVPVAAVEAALEWEPARGGDLFPHLYGALRAEAVARAEPLPLGPDGRHAIPGWASARDGTA</sequence>
<keyword evidence="2" id="KW-1185">Reference proteome</keyword>
<dbReference type="PANTHER" id="PTHR34129">
    <property type="entry name" value="BLR1139 PROTEIN"/>
    <property type="match status" value="1"/>
</dbReference>
<proteinExistence type="predicted"/>
<dbReference type="PANTHER" id="PTHR34129:SF1">
    <property type="entry name" value="DUF952 DOMAIN-CONTAINING PROTEIN"/>
    <property type="match status" value="1"/>
</dbReference>
<evidence type="ECO:0000313" key="2">
    <source>
        <dbReference type="Proteomes" id="UP001239909"/>
    </source>
</evidence>
<protein>
    <submittedName>
        <fullName evidence="1">DUF952 domain-containing protein</fullName>
    </submittedName>
</protein>
<dbReference type="EMBL" id="BSYI01000029">
    <property type="protein sequence ID" value="GMG84088.1"/>
    <property type="molecule type" value="Genomic_DNA"/>
</dbReference>
<reference evidence="1 2" key="1">
    <citation type="submission" date="2023-04" db="EMBL/GenBank/DDBJ databases">
        <title>Marinoamorphus aggregata gen. nov., sp. Nov., isolate from tissue of brittle star Ophioplocus japonicus.</title>
        <authorList>
            <person name="Kawano K."/>
            <person name="Sawayama S."/>
            <person name="Nakagawa S."/>
        </authorList>
    </citation>
    <scope>NUCLEOTIDE SEQUENCE [LARGE SCALE GENOMIC DNA]</scope>
    <source>
        <strain evidence="1 2">NKW23</strain>
    </source>
</reference>
<name>A0ABQ6LQV7_9RHOB</name>
<accession>A0ABQ6LQV7</accession>
<comment type="caution">
    <text evidence="1">The sequence shown here is derived from an EMBL/GenBank/DDBJ whole genome shotgun (WGS) entry which is preliminary data.</text>
</comment>
<dbReference type="Gene3D" id="3.20.170.20">
    <property type="entry name" value="Protein of unknown function DUF952"/>
    <property type="match status" value="1"/>
</dbReference>
<dbReference type="RefSeq" id="WP_285673031.1">
    <property type="nucleotide sequence ID" value="NZ_BSYI01000029.1"/>
</dbReference>